<sequence>MEKVELPNVSKIKLIATDIDGTLLNKEGKITERTKTVICKILEKYPDLHFVLASGRSFPGTLRIREELNILKRPNTESLLNNGTIVYDPVGSIIWQNALPKEFIIKFVSNPLSNIDYAFSAGDDAITFSKKWAEIMEKKFEEKTIIMDKKEFIKKVADDKIIIDRASVLVQEKEKEEIENFKKEFESIRQEYNVKCTFYKPYFLDYTQFNSHKGAGLTYLNKKLNIQKDEVIAFGDGDNDLELLQNSGWPVVMANACEELKPYGKLTTKSNKEDGVADMLERIFLKDQMN</sequence>
<dbReference type="EMBL" id="MCFG01000099">
    <property type="protein sequence ID" value="ORX82265.1"/>
    <property type="molecule type" value="Genomic_DNA"/>
</dbReference>
<accession>A0A1Y1X951</accession>
<dbReference type="Pfam" id="PF08282">
    <property type="entry name" value="Hydrolase_3"/>
    <property type="match status" value="1"/>
</dbReference>
<protein>
    <recommendedName>
        <fullName evidence="3">HAD-like protein</fullName>
    </recommendedName>
</protein>
<dbReference type="SFLD" id="SFLDG01140">
    <property type="entry name" value="C2.B:_Phosphomannomutase_and_P"/>
    <property type="match status" value="1"/>
</dbReference>
<dbReference type="SUPFAM" id="SSF56784">
    <property type="entry name" value="HAD-like"/>
    <property type="match status" value="1"/>
</dbReference>
<keyword evidence="2" id="KW-1185">Reference proteome</keyword>
<dbReference type="InterPro" id="IPR006379">
    <property type="entry name" value="HAD-SF_hydro_IIB"/>
</dbReference>
<dbReference type="GO" id="GO:0000287">
    <property type="term" value="F:magnesium ion binding"/>
    <property type="evidence" value="ECO:0007669"/>
    <property type="project" value="TreeGrafter"/>
</dbReference>
<comment type="caution">
    <text evidence="1">The sequence shown here is derived from an EMBL/GenBank/DDBJ whole genome shotgun (WGS) entry which is preliminary data.</text>
</comment>
<dbReference type="Gene3D" id="3.40.50.1000">
    <property type="entry name" value="HAD superfamily/HAD-like"/>
    <property type="match status" value="1"/>
</dbReference>
<dbReference type="GO" id="GO:0016791">
    <property type="term" value="F:phosphatase activity"/>
    <property type="evidence" value="ECO:0007669"/>
    <property type="project" value="TreeGrafter"/>
</dbReference>
<name>A0A1Y1X951_9FUNG</name>
<dbReference type="Proteomes" id="UP000193944">
    <property type="component" value="Unassembled WGS sequence"/>
</dbReference>
<gene>
    <name evidence="1" type="ORF">BCR32DRAFT_267757</name>
</gene>
<dbReference type="SFLD" id="SFLDS00003">
    <property type="entry name" value="Haloacid_Dehalogenase"/>
    <property type="match status" value="1"/>
</dbReference>
<dbReference type="GO" id="GO:0005829">
    <property type="term" value="C:cytosol"/>
    <property type="evidence" value="ECO:0007669"/>
    <property type="project" value="TreeGrafter"/>
</dbReference>
<evidence type="ECO:0000313" key="2">
    <source>
        <dbReference type="Proteomes" id="UP000193944"/>
    </source>
</evidence>
<evidence type="ECO:0008006" key="3">
    <source>
        <dbReference type="Google" id="ProtNLM"/>
    </source>
</evidence>
<dbReference type="PANTHER" id="PTHR10000:SF8">
    <property type="entry name" value="HAD SUPERFAMILY HYDROLASE-LIKE, TYPE 3"/>
    <property type="match status" value="1"/>
</dbReference>
<dbReference type="PROSITE" id="PS01228">
    <property type="entry name" value="COF_1"/>
    <property type="match status" value="1"/>
</dbReference>
<dbReference type="NCBIfam" id="TIGR00099">
    <property type="entry name" value="Cof-subfamily"/>
    <property type="match status" value="1"/>
</dbReference>
<proteinExistence type="predicted"/>
<dbReference type="InterPro" id="IPR036412">
    <property type="entry name" value="HAD-like_sf"/>
</dbReference>
<organism evidence="1 2">
    <name type="scientific">Anaeromyces robustus</name>
    <dbReference type="NCBI Taxonomy" id="1754192"/>
    <lineage>
        <taxon>Eukaryota</taxon>
        <taxon>Fungi</taxon>
        <taxon>Fungi incertae sedis</taxon>
        <taxon>Chytridiomycota</taxon>
        <taxon>Chytridiomycota incertae sedis</taxon>
        <taxon>Neocallimastigomycetes</taxon>
        <taxon>Neocallimastigales</taxon>
        <taxon>Neocallimastigaceae</taxon>
        <taxon>Anaeromyces</taxon>
    </lineage>
</organism>
<dbReference type="STRING" id="1754192.A0A1Y1X951"/>
<dbReference type="InterPro" id="IPR000150">
    <property type="entry name" value="Cof"/>
</dbReference>
<reference evidence="1 2" key="1">
    <citation type="submission" date="2016-08" db="EMBL/GenBank/DDBJ databases">
        <title>A Parts List for Fungal Cellulosomes Revealed by Comparative Genomics.</title>
        <authorList>
            <consortium name="DOE Joint Genome Institute"/>
            <person name="Haitjema C.H."/>
            <person name="Gilmore S.P."/>
            <person name="Henske J.K."/>
            <person name="Solomon K.V."/>
            <person name="De Groot R."/>
            <person name="Kuo A."/>
            <person name="Mondo S.J."/>
            <person name="Salamov A.A."/>
            <person name="Labutti K."/>
            <person name="Zhao Z."/>
            <person name="Chiniquy J."/>
            <person name="Barry K."/>
            <person name="Brewer H.M."/>
            <person name="Purvine S.O."/>
            <person name="Wright A.T."/>
            <person name="Boxma B."/>
            <person name="Van Alen T."/>
            <person name="Hackstein J.H."/>
            <person name="Baker S.E."/>
            <person name="Grigoriev I.V."/>
            <person name="O'Malley M.A."/>
        </authorList>
    </citation>
    <scope>NUCLEOTIDE SEQUENCE [LARGE SCALE GENOMIC DNA]</scope>
    <source>
        <strain evidence="1 2">S4</strain>
    </source>
</reference>
<dbReference type="CDD" id="cd07516">
    <property type="entry name" value="HAD_Pase"/>
    <property type="match status" value="1"/>
</dbReference>
<dbReference type="OrthoDB" id="27226at2759"/>
<evidence type="ECO:0000313" key="1">
    <source>
        <dbReference type="EMBL" id="ORX82265.1"/>
    </source>
</evidence>
<dbReference type="Gene3D" id="3.30.1240.10">
    <property type="match status" value="1"/>
</dbReference>
<dbReference type="InterPro" id="IPR023214">
    <property type="entry name" value="HAD_sf"/>
</dbReference>
<dbReference type="PANTHER" id="PTHR10000">
    <property type="entry name" value="PHOSPHOSERINE PHOSPHATASE"/>
    <property type="match status" value="1"/>
</dbReference>
<reference evidence="1 2" key="2">
    <citation type="submission" date="2016-08" db="EMBL/GenBank/DDBJ databases">
        <title>Pervasive Adenine N6-methylation of Active Genes in Fungi.</title>
        <authorList>
            <consortium name="DOE Joint Genome Institute"/>
            <person name="Mondo S.J."/>
            <person name="Dannebaum R.O."/>
            <person name="Kuo R.C."/>
            <person name="Labutti K."/>
            <person name="Haridas S."/>
            <person name="Kuo A."/>
            <person name="Salamov A."/>
            <person name="Ahrendt S.R."/>
            <person name="Lipzen A."/>
            <person name="Sullivan W."/>
            <person name="Andreopoulos W.B."/>
            <person name="Clum A."/>
            <person name="Lindquist E."/>
            <person name="Daum C."/>
            <person name="Ramamoorthy G.K."/>
            <person name="Gryganskyi A."/>
            <person name="Culley D."/>
            <person name="Magnuson J.K."/>
            <person name="James T.Y."/>
            <person name="O'Malley M.A."/>
            <person name="Stajich J.E."/>
            <person name="Spatafora J.W."/>
            <person name="Visel A."/>
            <person name="Grigoriev I.V."/>
        </authorList>
    </citation>
    <scope>NUCLEOTIDE SEQUENCE [LARGE SCALE GENOMIC DNA]</scope>
    <source>
        <strain evidence="1 2">S4</strain>
    </source>
</reference>
<dbReference type="AlphaFoldDB" id="A0A1Y1X951"/>
<dbReference type="NCBIfam" id="TIGR01484">
    <property type="entry name" value="HAD-SF-IIB"/>
    <property type="match status" value="1"/>
</dbReference>